<organism evidence="2 3">
    <name type="scientific">Saguinus oedipus</name>
    <name type="common">Cotton-top tamarin</name>
    <name type="synonym">Oedipomidas oedipus</name>
    <dbReference type="NCBI Taxonomy" id="9490"/>
    <lineage>
        <taxon>Eukaryota</taxon>
        <taxon>Metazoa</taxon>
        <taxon>Chordata</taxon>
        <taxon>Craniata</taxon>
        <taxon>Vertebrata</taxon>
        <taxon>Euteleostomi</taxon>
        <taxon>Mammalia</taxon>
        <taxon>Eutheria</taxon>
        <taxon>Euarchontoglires</taxon>
        <taxon>Primates</taxon>
        <taxon>Haplorrhini</taxon>
        <taxon>Platyrrhini</taxon>
        <taxon>Cebidae</taxon>
        <taxon>Callitrichinae</taxon>
        <taxon>Saguinus</taxon>
    </lineage>
</organism>
<accession>A0ABQ9UV42</accession>
<evidence type="ECO:0000313" key="3">
    <source>
        <dbReference type="Proteomes" id="UP001266305"/>
    </source>
</evidence>
<name>A0ABQ9UV42_SAGOE</name>
<keyword evidence="3" id="KW-1185">Reference proteome</keyword>
<evidence type="ECO:0000256" key="1">
    <source>
        <dbReference type="SAM" id="MobiDB-lite"/>
    </source>
</evidence>
<protein>
    <recommendedName>
        <fullName evidence="4">Dopamine receptor D4</fullName>
    </recommendedName>
</protein>
<sequence length="87" mass="8639">PQIRGPSAPAPPLPAPADRGPVSGNPAFPGLGPGSEGVAAGARLGPSSLRSLRRGACSSPADLALPCGASKRSGRRRPGARRHRGCL</sequence>
<gene>
    <name evidence="2" type="ORF">P7K49_021465</name>
</gene>
<dbReference type="EMBL" id="JASSZA010000010">
    <property type="protein sequence ID" value="KAK2100117.1"/>
    <property type="molecule type" value="Genomic_DNA"/>
</dbReference>
<feature type="compositionally biased region" description="Basic residues" evidence="1">
    <location>
        <begin position="72"/>
        <end position="87"/>
    </location>
</feature>
<dbReference type="Proteomes" id="UP001266305">
    <property type="component" value="Unassembled WGS sequence"/>
</dbReference>
<feature type="non-terminal residue" evidence="2">
    <location>
        <position position="1"/>
    </location>
</feature>
<evidence type="ECO:0000313" key="2">
    <source>
        <dbReference type="EMBL" id="KAK2100117.1"/>
    </source>
</evidence>
<proteinExistence type="predicted"/>
<feature type="region of interest" description="Disordered" evidence="1">
    <location>
        <begin position="60"/>
        <end position="87"/>
    </location>
</feature>
<evidence type="ECO:0008006" key="4">
    <source>
        <dbReference type="Google" id="ProtNLM"/>
    </source>
</evidence>
<comment type="caution">
    <text evidence="2">The sequence shown here is derived from an EMBL/GenBank/DDBJ whole genome shotgun (WGS) entry which is preliminary data.</text>
</comment>
<feature type="region of interest" description="Disordered" evidence="1">
    <location>
        <begin position="1"/>
        <end position="46"/>
    </location>
</feature>
<reference evidence="2 3" key="1">
    <citation type="submission" date="2023-05" db="EMBL/GenBank/DDBJ databases">
        <title>B98-5 Cell Line De Novo Hybrid Assembly: An Optical Mapping Approach.</title>
        <authorList>
            <person name="Kananen K."/>
            <person name="Auerbach J.A."/>
            <person name="Kautto E."/>
            <person name="Blachly J.S."/>
        </authorList>
    </citation>
    <scope>NUCLEOTIDE SEQUENCE [LARGE SCALE GENOMIC DNA]</scope>
    <source>
        <strain evidence="2">B95-8</strain>
        <tissue evidence="2">Cell line</tissue>
    </source>
</reference>